<keyword evidence="4" id="KW-1185">Reference proteome</keyword>
<feature type="signal peptide" evidence="1">
    <location>
        <begin position="1"/>
        <end position="22"/>
    </location>
</feature>
<dbReference type="Pfam" id="PF01551">
    <property type="entry name" value="Peptidase_M23"/>
    <property type="match status" value="2"/>
</dbReference>
<gene>
    <name evidence="3" type="ORF">BCY91_13105</name>
</gene>
<dbReference type="EMBL" id="MBTA01000002">
    <property type="protein sequence ID" value="RKD19534.1"/>
    <property type="molecule type" value="Genomic_DNA"/>
</dbReference>
<dbReference type="PANTHER" id="PTHR21666">
    <property type="entry name" value="PEPTIDASE-RELATED"/>
    <property type="match status" value="1"/>
</dbReference>
<dbReference type="SUPFAM" id="SSF51261">
    <property type="entry name" value="Duplicated hybrid motif"/>
    <property type="match status" value="2"/>
</dbReference>
<dbReference type="InterPro" id="IPR050570">
    <property type="entry name" value="Cell_wall_metabolism_enzyme"/>
</dbReference>
<keyword evidence="1" id="KW-0732">Signal</keyword>
<feature type="domain" description="M23ase beta-sheet core" evidence="2">
    <location>
        <begin position="57"/>
        <end position="123"/>
    </location>
</feature>
<protein>
    <submittedName>
        <fullName evidence="3">Peptidase M23</fullName>
    </submittedName>
</protein>
<sequence>MKLKRLQALLAFLFFIAKMGMAQDTSLPPIPADYYRNPLDISLYLAGNFGEIRSNHFHSGLDIKTNQREGYPVYAVADGHVSRLRVQVGGFGNALYIDHPNGTTSVYAHLQRFSPEIAARVKAMQYEQKSFAVDFMLTPIEIRLKQGDLIAYSGNTGSSGGPHLHFELRNTKTEETINPILLGIKIKDTLKPQLNALYLYKTNKYSFTESTPKQYFAVSGGNGNYTLGNIGVIQVNGEFGFGISAFDQQNGSANHNGIYSTVLKLDGETIFESIIDRFAFENSRAVNAYIDYPSKISSGRVIQKSFLSANPKVRFVKKALNNGFIQLKDQNVHDVEYVVSDIEGNSSVLRFKVKNNPALPLYQAKNTGQLMFWDKENKLENENIKMILPAGILYDNLHFDYVEKSKPSWGASKIFQLHNRLTPLHSNYSLAIKVDSSQLANTDKLIIFQQESGSQGGVFKDGYVWAQPKTFGNFYLRADVTPPSIVPLNIKEGANLSTQSNIAFKISDALSGIKSFNLYIDNQWVLAEFDVRNGRLWHTFDEKTGFGKHLLKLVVTDMKDNEKTYDITFYR</sequence>
<dbReference type="PANTHER" id="PTHR21666:SF270">
    <property type="entry name" value="MUREIN HYDROLASE ACTIVATOR ENVC"/>
    <property type="match status" value="1"/>
</dbReference>
<dbReference type="InterPro" id="IPR016047">
    <property type="entry name" value="M23ase_b-sheet_dom"/>
</dbReference>
<dbReference type="OrthoDB" id="9810477at2"/>
<name>A0A419SAN5_9SPHI</name>
<evidence type="ECO:0000256" key="1">
    <source>
        <dbReference type="SAM" id="SignalP"/>
    </source>
</evidence>
<evidence type="ECO:0000313" key="3">
    <source>
        <dbReference type="EMBL" id="RKD19534.1"/>
    </source>
</evidence>
<dbReference type="CDD" id="cd12797">
    <property type="entry name" value="M23_peptidase"/>
    <property type="match status" value="1"/>
</dbReference>
<accession>A0A419SAN5</accession>
<dbReference type="GO" id="GO:0004222">
    <property type="term" value="F:metalloendopeptidase activity"/>
    <property type="evidence" value="ECO:0007669"/>
    <property type="project" value="TreeGrafter"/>
</dbReference>
<feature type="domain" description="M23ase beta-sheet core" evidence="2">
    <location>
        <begin position="143"/>
        <end position="178"/>
    </location>
</feature>
<proteinExistence type="predicted"/>
<feature type="chain" id="PRO_5019094382" evidence="1">
    <location>
        <begin position="23"/>
        <end position="571"/>
    </location>
</feature>
<dbReference type="RefSeq" id="WP_120180466.1">
    <property type="nucleotide sequence ID" value="NZ_MBTA01000002.1"/>
</dbReference>
<comment type="caution">
    <text evidence="3">The sequence shown here is derived from an EMBL/GenBank/DDBJ whole genome shotgun (WGS) entry which is preliminary data.</text>
</comment>
<dbReference type="InterPro" id="IPR011055">
    <property type="entry name" value="Dup_hybrid_motif"/>
</dbReference>
<dbReference type="Proteomes" id="UP000283433">
    <property type="component" value="Unassembled WGS sequence"/>
</dbReference>
<dbReference type="Gene3D" id="2.70.70.10">
    <property type="entry name" value="Glucose Permease (Domain IIA)"/>
    <property type="match status" value="1"/>
</dbReference>
<reference evidence="3 4" key="1">
    <citation type="submission" date="2016-07" db="EMBL/GenBank/DDBJ databases">
        <title>Genome of Pelobium manganitolerans.</title>
        <authorList>
            <person name="Wu S."/>
            <person name="Wang G."/>
        </authorList>
    </citation>
    <scope>NUCLEOTIDE SEQUENCE [LARGE SCALE GENOMIC DNA]</scope>
    <source>
        <strain evidence="3 4">YS-25</strain>
    </source>
</reference>
<evidence type="ECO:0000259" key="2">
    <source>
        <dbReference type="Pfam" id="PF01551"/>
    </source>
</evidence>
<organism evidence="3 4">
    <name type="scientific">Pelobium manganitolerans</name>
    <dbReference type="NCBI Taxonomy" id="1842495"/>
    <lineage>
        <taxon>Bacteria</taxon>
        <taxon>Pseudomonadati</taxon>
        <taxon>Bacteroidota</taxon>
        <taxon>Sphingobacteriia</taxon>
        <taxon>Sphingobacteriales</taxon>
        <taxon>Sphingobacteriaceae</taxon>
        <taxon>Pelobium</taxon>
    </lineage>
</organism>
<evidence type="ECO:0000313" key="4">
    <source>
        <dbReference type="Proteomes" id="UP000283433"/>
    </source>
</evidence>
<dbReference type="AlphaFoldDB" id="A0A419SAN5"/>